<dbReference type="EMBL" id="JBHSWN010000001">
    <property type="protein sequence ID" value="MFC6792721.1"/>
    <property type="molecule type" value="Genomic_DNA"/>
</dbReference>
<keyword evidence="3" id="KW-1185">Reference proteome</keyword>
<evidence type="ECO:0000313" key="2">
    <source>
        <dbReference type="EMBL" id="MFC6792721.1"/>
    </source>
</evidence>
<gene>
    <name evidence="2" type="ORF">ACFQE0_26075</name>
</gene>
<dbReference type="RefSeq" id="WP_378974926.1">
    <property type="nucleotide sequence ID" value="NZ_JBHSWN010000001.1"/>
</dbReference>
<keyword evidence="1" id="KW-0472">Membrane</keyword>
<evidence type="ECO:0008006" key="4">
    <source>
        <dbReference type="Google" id="ProtNLM"/>
    </source>
</evidence>
<keyword evidence="1" id="KW-0812">Transmembrane</keyword>
<organism evidence="2 3">
    <name type="scientific">Methylobacterium komagatae</name>
    <dbReference type="NCBI Taxonomy" id="374425"/>
    <lineage>
        <taxon>Bacteria</taxon>
        <taxon>Pseudomonadati</taxon>
        <taxon>Pseudomonadota</taxon>
        <taxon>Alphaproteobacteria</taxon>
        <taxon>Hyphomicrobiales</taxon>
        <taxon>Methylobacteriaceae</taxon>
        <taxon>Methylobacterium</taxon>
    </lineage>
</organism>
<feature type="transmembrane region" description="Helical" evidence="1">
    <location>
        <begin position="6"/>
        <end position="27"/>
    </location>
</feature>
<evidence type="ECO:0000256" key="1">
    <source>
        <dbReference type="SAM" id="Phobius"/>
    </source>
</evidence>
<dbReference type="Proteomes" id="UP001596292">
    <property type="component" value="Unassembled WGS sequence"/>
</dbReference>
<accession>A0ABW2BRX4</accession>
<proteinExistence type="predicted"/>
<reference evidence="3" key="1">
    <citation type="journal article" date="2019" name="Int. J. Syst. Evol. Microbiol.">
        <title>The Global Catalogue of Microorganisms (GCM) 10K type strain sequencing project: providing services to taxonomists for standard genome sequencing and annotation.</title>
        <authorList>
            <consortium name="The Broad Institute Genomics Platform"/>
            <consortium name="The Broad Institute Genome Sequencing Center for Infectious Disease"/>
            <person name="Wu L."/>
            <person name="Ma J."/>
        </authorList>
    </citation>
    <scope>NUCLEOTIDE SEQUENCE [LARGE SCALE GENOMIC DNA]</scope>
    <source>
        <strain evidence="3">CCUG 48316</strain>
    </source>
</reference>
<comment type="caution">
    <text evidence="2">The sequence shown here is derived from an EMBL/GenBank/DDBJ whole genome shotgun (WGS) entry which is preliminary data.</text>
</comment>
<name>A0ABW2BRX4_9HYPH</name>
<sequence length="60" mass="5970">MAAQIVFLSLAVMCLFSAGFVGGLGWGVRASDGLLDRSVVRATATMLGLGLACLIAGAVA</sequence>
<feature type="transmembrane region" description="Helical" evidence="1">
    <location>
        <begin position="39"/>
        <end position="59"/>
    </location>
</feature>
<evidence type="ECO:0000313" key="3">
    <source>
        <dbReference type="Proteomes" id="UP001596292"/>
    </source>
</evidence>
<keyword evidence="1" id="KW-1133">Transmembrane helix</keyword>
<protein>
    <recommendedName>
        <fullName evidence="4">HIG1 domain-containing protein</fullName>
    </recommendedName>
</protein>